<dbReference type="GO" id="GO:0006402">
    <property type="term" value="P:mRNA catabolic process"/>
    <property type="evidence" value="ECO:0007669"/>
    <property type="project" value="TreeGrafter"/>
</dbReference>
<proteinExistence type="predicted"/>
<dbReference type="SUPFAM" id="SSF50118">
    <property type="entry name" value="Cell growth inhibitor/plasmid maintenance toxic component"/>
    <property type="match status" value="1"/>
</dbReference>
<dbReference type="InterPro" id="IPR011067">
    <property type="entry name" value="Plasmid_toxin/cell-grow_inhib"/>
</dbReference>
<comment type="caution">
    <text evidence="1">The sequence shown here is derived from an EMBL/GenBank/DDBJ whole genome shotgun (WGS) entry which is preliminary data.</text>
</comment>
<dbReference type="Gene3D" id="2.30.30.110">
    <property type="match status" value="1"/>
</dbReference>
<name>A0AAW9FK00_9HYPH</name>
<dbReference type="AlphaFoldDB" id="A0AAW9FK00"/>
<accession>A0AAW9FK00</accession>
<dbReference type="InterPro" id="IPR003477">
    <property type="entry name" value="PemK-like"/>
</dbReference>
<dbReference type="GO" id="GO:0016075">
    <property type="term" value="P:rRNA catabolic process"/>
    <property type="evidence" value="ECO:0007669"/>
    <property type="project" value="TreeGrafter"/>
</dbReference>
<dbReference type="PANTHER" id="PTHR33988:SF3">
    <property type="entry name" value="ENDORIBONUCLEASE TOXIN CHPB-RELATED"/>
    <property type="match status" value="1"/>
</dbReference>
<evidence type="ECO:0000313" key="1">
    <source>
        <dbReference type="EMBL" id="MDX8303235.1"/>
    </source>
</evidence>
<organism evidence="1">
    <name type="scientific">Agrobacterium rosae</name>
    <dbReference type="NCBI Taxonomy" id="1972867"/>
    <lineage>
        <taxon>Bacteria</taxon>
        <taxon>Pseudomonadati</taxon>
        <taxon>Pseudomonadota</taxon>
        <taxon>Alphaproteobacteria</taxon>
        <taxon>Hyphomicrobiales</taxon>
        <taxon>Rhizobiaceae</taxon>
        <taxon>Rhizobium/Agrobacterium group</taxon>
        <taxon>Agrobacterium</taxon>
    </lineage>
</organism>
<gene>
    <name evidence="1" type="ORF">RMR22_13325</name>
</gene>
<dbReference type="Pfam" id="PF02452">
    <property type="entry name" value="PemK_toxin"/>
    <property type="match status" value="1"/>
</dbReference>
<protein>
    <submittedName>
        <fullName evidence="1">Type II toxin-antitoxin system PemK/MazF family toxin</fullName>
    </submittedName>
</protein>
<dbReference type="PANTHER" id="PTHR33988">
    <property type="entry name" value="ENDORIBONUCLEASE MAZF-RELATED"/>
    <property type="match status" value="1"/>
</dbReference>
<dbReference type="EMBL" id="JAVRAF010000003">
    <property type="protein sequence ID" value="MDX8303235.1"/>
    <property type="molecule type" value="Genomic_DNA"/>
</dbReference>
<sequence length="120" mass="13123">MMVRSNVPKRGDVFLIYLNPVVGNEMKDEHRCVVVTPKEINAVGLCLVIPITTGGMFTRRAGLAVNISGHKTTGVALCNQVRSLDIVGRIAQKKARYIETLDDATMQDIVARVVSMIDPT</sequence>
<dbReference type="GO" id="GO:0003677">
    <property type="term" value="F:DNA binding"/>
    <property type="evidence" value="ECO:0007669"/>
    <property type="project" value="InterPro"/>
</dbReference>
<dbReference type="RefSeq" id="WP_244910270.1">
    <property type="nucleotide sequence ID" value="NZ_CP192781.1"/>
</dbReference>
<dbReference type="GO" id="GO:0004521">
    <property type="term" value="F:RNA endonuclease activity"/>
    <property type="evidence" value="ECO:0007669"/>
    <property type="project" value="TreeGrafter"/>
</dbReference>
<reference evidence="1" key="1">
    <citation type="journal article" date="2023" name="Phytobiomes J">
        <title>Deciphering the key players within the bacterial microbiota associated with aerial crown gall tumors on rhododendron: Insights into the gallobiome.</title>
        <authorList>
            <person name="Kuzmanovic N."/>
            <person name="Nesme J."/>
            <person name="Wolf J."/>
            <person name="Neumann-Schaal M."/>
            <person name="Petersen J."/>
            <person name="Fernandez-Gnecco G."/>
            <person name="Sproeer C."/>
            <person name="Bunk B."/>
            <person name="Overmann J."/>
            <person name="Sorensen S.J."/>
            <person name="Idczak E."/>
            <person name="Smalla K."/>
        </authorList>
    </citation>
    <scope>NUCLEOTIDE SEQUENCE</scope>
    <source>
        <strain evidence="1">Rho-11.1</strain>
    </source>
</reference>